<dbReference type="InterPro" id="IPR045392">
    <property type="entry name" value="DUF6519"/>
</dbReference>
<protein>
    <submittedName>
        <fullName evidence="1">DUF6519 domain-containing protein</fullName>
    </submittedName>
</protein>
<dbReference type="SUPFAM" id="SSF51126">
    <property type="entry name" value="Pectin lyase-like"/>
    <property type="match status" value="1"/>
</dbReference>
<evidence type="ECO:0000313" key="1">
    <source>
        <dbReference type="EMBL" id="MDI6104129.1"/>
    </source>
</evidence>
<sequence length="952" mass="102202">MAHDVSRSAYDARVSKHWSGVQAQQGRLLSDDDWNEAQAIDADDTRRTRAQVIGAAGSPDNGFKVAAPRITANKIDFDLLPGTMYVGGHRVTLDQTEAFTLQRDWLQQPPSERPDTGGAERIDAVYLEVWQQPVTAVEDTELTEVALGGPDTSVRLRTMRRVRVLPNVGTESCSAAWAAVRARLGPLSEDNELTSGATLRVGFVPNAGSGDNLCSPSAQNGYLGAENQAIRVEVGAGGNKLLWSYDNASPLYRVRVSTQAGVQTVRFLQPPKDEAHWPLAQQTVELLPWSAVLPNGEKVAETHGGFLAKVAASYDPDARTITTTPPVPAAFGATWQSRSDATTLSTVQDSFFYLRVWNRGGDTASVSEIPFTAGTPVPLTGTGLTVTLSGGPLRPGDFWIIAARPESPARVVPWRLEAGLPAEGPRRFYAPLGIVHWRPGGGHTTVDCRDTFVPLTKDRGCCITVSPAINWQHRLDSIAGANDVCVCFQPGDYETDRTIEFRNKHVRLHGDGGGSRITGRGVETVIRFVDCTSVDVSDLSVRADTPAPSQGPGARPNLGGAITTRNCERVSVTRVTARCASGPVTAAAAISLHTTFGGEQAVRSTARVNGCDLVAGANQVGLQVVNYGRTTLIDNTVRVDAAENGKFAVHWLQDEQFLRRFRRTLLYNYGLLGEDTGGQQPKPGWSPISVGGVKVWIVTHPNLRDPWQTVANWRRLPGRRRDYLAMGDFLNDMAESLLRGIGVVGVHTSPAFRTFIVQLFAGATAATGVRMVAARGIVVGGTVAHDVRISGNTVRDVVQGIHVGVSARRKRNPGRDAPVSDTAGRVVISHNVVHIALMPESVTERHGVFVGNSTSLLIDGNLVTCEKIGTAGRLHIEGIRVYGFYGPSALIARNHLSGFSVGIRTAAINNATAGQSSLWRVSDNIAVGSSMSVDRRLRDGEATFVDPAGNKP</sequence>
<comment type="caution">
    <text evidence="1">The sequence shown here is derived from an EMBL/GenBank/DDBJ whole genome shotgun (WGS) entry which is preliminary data.</text>
</comment>
<proteinExistence type="predicted"/>
<gene>
    <name evidence="1" type="ORF">QLQ12_36610</name>
</gene>
<dbReference type="InterPro" id="IPR012334">
    <property type="entry name" value="Pectin_lyas_fold"/>
</dbReference>
<reference evidence="1 2" key="1">
    <citation type="submission" date="2023-05" db="EMBL/GenBank/DDBJ databases">
        <title>Actinoplanes sp. NEAU-A12 genome sequencing.</title>
        <authorList>
            <person name="Wang Z.-S."/>
        </authorList>
    </citation>
    <scope>NUCLEOTIDE SEQUENCE [LARGE SCALE GENOMIC DNA]</scope>
    <source>
        <strain evidence="1 2">NEAU-A12</strain>
    </source>
</reference>
<dbReference type="EMBL" id="JASCTH010000030">
    <property type="protein sequence ID" value="MDI6104129.1"/>
    <property type="molecule type" value="Genomic_DNA"/>
</dbReference>
<dbReference type="InterPro" id="IPR011050">
    <property type="entry name" value="Pectin_lyase_fold/virulence"/>
</dbReference>
<evidence type="ECO:0000313" key="2">
    <source>
        <dbReference type="Proteomes" id="UP001241758"/>
    </source>
</evidence>
<dbReference type="Gene3D" id="2.160.20.10">
    <property type="entry name" value="Single-stranded right-handed beta-helix, Pectin lyase-like"/>
    <property type="match status" value="1"/>
</dbReference>
<accession>A0ABT6WWM7</accession>
<keyword evidence="2" id="KW-1185">Reference proteome</keyword>
<organism evidence="1 2">
    <name type="scientific">Actinoplanes sandaracinus</name>
    <dbReference type="NCBI Taxonomy" id="3045177"/>
    <lineage>
        <taxon>Bacteria</taxon>
        <taxon>Bacillati</taxon>
        <taxon>Actinomycetota</taxon>
        <taxon>Actinomycetes</taxon>
        <taxon>Micromonosporales</taxon>
        <taxon>Micromonosporaceae</taxon>
        <taxon>Actinoplanes</taxon>
    </lineage>
</organism>
<dbReference type="Proteomes" id="UP001241758">
    <property type="component" value="Unassembled WGS sequence"/>
</dbReference>
<dbReference type="RefSeq" id="WP_282765423.1">
    <property type="nucleotide sequence ID" value="NZ_JASCTH010000030.1"/>
</dbReference>
<dbReference type="Pfam" id="PF20129">
    <property type="entry name" value="DUF6519"/>
    <property type="match status" value="1"/>
</dbReference>
<name>A0ABT6WWM7_9ACTN</name>